<name>A0A4Q0SXP6_9BACT</name>
<protein>
    <submittedName>
        <fullName evidence="1">Uncharacterized protein</fullName>
    </submittedName>
</protein>
<organism evidence="1 2">
    <name type="scientific">Granulicella sibirica</name>
    <dbReference type="NCBI Taxonomy" id="2479048"/>
    <lineage>
        <taxon>Bacteria</taxon>
        <taxon>Pseudomonadati</taxon>
        <taxon>Acidobacteriota</taxon>
        <taxon>Terriglobia</taxon>
        <taxon>Terriglobales</taxon>
        <taxon>Acidobacteriaceae</taxon>
        <taxon>Granulicella</taxon>
    </lineage>
</organism>
<comment type="caution">
    <text evidence="1">The sequence shown here is derived from an EMBL/GenBank/DDBJ whole genome shotgun (WGS) entry which is preliminary data.</text>
</comment>
<keyword evidence="2" id="KW-1185">Reference proteome</keyword>
<reference evidence="2" key="2">
    <citation type="submission" date="2019-02" db="EMBL/GenBank/DDBJ databases">
        <title>Granulicella sibirica sp. nov., a psychrotolerant acidobacterium isolated from an organic soil layer in forested tundra, West Siberia.</title>
        <authorList>
            <person name="Oshkin I.Y."/>
            <person name="Kulichevskaya I.S."/>
            <person name="Rijpstra W.I.C."/>
            <person name="Sinninghe Damste J.S."/>
            <person name="Rakitin A.L."/>
            <person name="Ravin N.V."/>
            <person name="Dedysh S.N."/>
        </authorList>
    </citation>
    <scope>NUCLEOTIDE SEQUENCE [LARGE SCALE GENOMIC DNA]</scope>
    <source>
        <strain evidence="2">AF10</strain>
    </source>
</reference>
<evidence type="ECO:0000313" key="1">
    <source>
        <dbReference type="EMBL" id="RXH54770.1"/>
    </source>
</evidence>
<sequence>MLAVATPRPLQCVQRGFFIAPVPSPLAPLFFINQFRDISRCVEQTRRVENWLFATERDDSRVVALVDGYNFRFVVLSYSGRIVRSGLCFCSPEDITGRISTAPG</sequence>
<dbReference type="EMBL" id="RDSM01000003">
    <property type="protein sequence ID" value="RXH54770.1"/>
    <property type="molecule type" value="Genomic_DNA"/>
</dbReference>
<reference evidence="1 2" key="1">
    <citation type="submission" date="2018-11" db="EMBL/GenBank/DDBJ databases">
        <authorList>
            <person name="Mardanov A.V."/>
            <person name="Ravin N.V."/>
            <person name="Dedysh S.N."/>
        </authorList>
    </citation>
    <scope>NUCLEOTIDE SEQUENCE [LARGE SCALE GENOMIC DNA]</scope>
    <source>
        <strain evidence="1 2">AF10</strain>
    </source>
</reference>
<evidence type="ECO:0000313" key="2">
    <source>
        <dbReference type="Proteomes" id="UP000289437"/>
    </source>
</evidence>
<accession>A0A4Q0SXP6</accession>
<proteinExistence type="predicted"/>
<dbReference type="AlphaFoldDB" id="A0A4Q0SXP6"/>
<gene>
    <name evidence="1" type="ORF">GRAN_3874</name>
</gene>
<dbReference type="Proteomes" id="UP000289437">
    <property type="component" value="Unassembled WGS sequence"/>
</dbReference>